<keyword evidence="2" id="KW-1185">Reference proteome</keyword>
<dbReference type="Proteomes" id="UP000298663">
    <property type="component" value="Unassembled WGS sequence"/>
</dbReference>
<evidence type="ECO:0000313" key="1">
    <source>
        <dbReference type="EMBL" id="TKR82031.1"/>
    </source>
</evidence>
<organism evidence="1 2">
    <name type="scientific">Steinernema carpocapsae</name>
    <name type="common">Entomopathogenic nematode</name>
    <dbReference type="NCBI Taxonomy" id="34508"/>
    <lineage>
        <taxon>Eukaryota</taxon>
        <taxon>Metazoa</taxon>
        <taxon>Ecdysozoa</taxon>
        <taxon>Nematoda</taxon>
        <taxon>Chromadorea</taxon>
        <taxon>Rhabditida</taxon>
        <taxon>Tylenchina</taxon>
        <taxon>Panagrolaimomorpha</taxon>
        <taxon>Strongyloidoidea</taxon>
        <taxon>Steinernematidae</taxon>
        <taxon>Steinernema</taxon>
    </lineage>
</organism>
<gene>
    <name evidence="1" type="ORF">L596_015809</name>
</gene>
<dbReference type="EMBL" id="AZBU02000004">
    <property type="protein sequence ID" value="TKR82031.1"/>
    <property type="molecule type" value="Genomic_DNA"/>
</dbReference>
<accession>A0A4U5NHB8</accession>
<sequence>MEAVDPGVSCSSSVVDNWCGAPEANALLVVTGGGDPFFDINVCAPLRNGATLNDEDGIQQTQLSSLDNFRGKISKALALHESGIPESSGTPLGLERKMTSRTHRAAARHISILIR</sequence>
<comment type="caution">
    <text evidence="1">The sequence shown here is derived from an EMBL/GenBank/DDBJ whole genome shotgun (WGS) entry which is preliminary data.</text>
</comment>
<evidence type="ECO:0000313" key="2">
    <source>
        <dbReference type="Proteomes" id="UP000298663"/>
    </source>
</evidence>
<reference evidence="1 2" key="1">
    <citation type="journal article" date="2015" name="Genome Biol.">
        <title>Comparative genomics of Steinernema reveals deeply conserved gene regulatory networks.</title>
        <authorList>
            <person name="Dillman A.R."/>
            <person name="Macchietto M."/>
            <person name="Porter C.F."/>
            <person name="Rogers A."/>
            <person name="Williams B."/>
            <person name="Antoshechkin I."/>
            <person name="Lee M.M."/>
            <person name="Goodwin Z."/>
            <person name="Lu X."/>
            <person name="Lewis E.E."/>
            <person name="Goodrich-Blair H."/>
            <person name="Stock S.P."/>
            <person name="Adams B.J."/>
            <person name="Sternberg P.W."/>
            <person name="Mortazavi A."/>
        </authorList>
    </citation>
    <scope>NUCLEOTIDE SEQUENCE [LARGE SCALE GENOMIC DNA]</scope>
    <source>
        <strain evidence="1 2">ALL</strain>
    </source>
</reference>
<proteinExistence type="predicted"/>
<name>A0A4U5NHB8_STECR</name>
<reference evidence="1 2" key="2">
    <citation type="journal article" date="2019" name="G3 (Bethesda)">
        <title>Hybrid Assembly of the Genome of the Entomopathogenic Nematode Steinernema carpocapsae Identifies the X-Chromosome.</title>
        <authorList>
            <person name="Serra L."/>
            <person name="Macchietto M."/>
            <person name="Macias-Munoz A."/>
            <person name="McGill C.J."/>
            <person name="Rodriguez I.M."/>
            <person name="Rodriguez B."/>
            <person name="Murad R."/>
            <person name="Mortazavi A."/>
        </authorList>
    </citation>
    <scope>NUCLEOTIDE SEQUENCE [LARGE SCALE GENOMIC DNA]</scope>
    <source>
        <strain evidence="1 2">ALL</strain>
    </source>
</reference>
<dbReference type="AlphaFoldDB" id="A0A4U5NHB8"/>
<protein>
    <submittedName>
        <fullName evidence="1">Uncharacterized protein</fullName>
    </submittedName>
</protein>